<accession>A0AAU9RUJ0</accession>
<keyword evidence="2" id="KW-1133">Transmembrane helix</keyword>
<gene>
    <name evidence="4" type="ORF">TAV2_LOCUS8651</name>
</gene>
<proteinExistence type="predicted"/>
<evidence type="ECO:0000256" key="1">
    <source>
        <dbReference type="SAM" id="MobiDB-lite"/>
    </source>
</evidence>
<evidence type="ECO:0000313" key="4">
    <source>
        <dbReference type="EMBL" id="CAH2050912.1"/>
    </source>
</evidence>
<protein>
    <recommendedName>
        <fullName evidence="3">C2 domain-containing protein</fullName>
    </recommendedName>
</protein>
<dbReference type="Proteomes" id="UP000836841">
    <property type="component" value="Unassembled WGS sequence"/>
</dbReference>
<feature type="transmembrane region" description="Helical" evidence="2">
    <location>
        <begin position="327"/>
        <end position="348"/>
    </location>
</feature>
<dbReference type="PANTHER" id="PTHR31425">
    <property type="entry name" value="PHOSPHORIBOSYLANTHRANILATE TRANSFERASE ISOFORM 1"/>
    <property type="match status" value="1"/>
</dbReference>
<evidence type="ECO:0000259" key="3">
    <source>
        <dbReference type="Pfam" id="PF00168"/>
    </source>
</evidence>
<evidence type="ECO:0000313" key="5">
    <source>
        <dbReference type="Proteomes" id="UP000836841"/>
    </source>
</evidence>
<dbReference type="InterPro" id="IPR047259">
    <property type="entry name" value="QUIRKY-like"/>
</dbReference>
<keyword evidence="2" id="KW-0812">Transmembrane</keyword>
<name>A0AAU9RUJ0_THLAR</name>
<dbReference type="InterPro" id="IPR000008">
    <property type="entry name" value="C2_dom"/>
</dbReference>
<dbReference type="AlphaFoldDB" id="A0AAU9RUJ0"/>
<reference evidence="4 5" key="1">
    <citation type="submission" date="2022-03" db="EMBL/GenBank/DDBJ databases">
        <authorList>
            <person name="Nunn A."/>
            <person name="Chopra R."/>
            <person name="Nunn A."/>
            <person name="Contreras Garrido A."/>
        </authorList>
    </citation>
    <scope>NUCLEOTIDE SEQUENCE [LARGE SCALE GENOMIC DNA]</scope>
</reference>
<dbReference type="EMBL" id="CAJVSB020000442">
    <property type="protein sequence ID" value="CAH2050912.1"/>
    <property type="molecule type" value="Genomic_DNA"/>
</dbReference>
<comment type="caution">
    <text evidence="4">The sequence shown here is derived from an EMBL/GenBank/DDBJ whole genome shotgun (WGS) entry which is preliminary data.</text>
</comment>
<keyword evidence="5" id="KW-1185">Reference proteome</keyword>
<dbReference type="SUPFAM" id="SSF49562">
    <property type="entry name" value="C2 domain (Calcium/lipid-binding domain, CaLB)"/>
    <property type="match status" value="2"/>
</dbReference>
<feature type="domain" description="C2" evidence="3">
    <location>
        <begin position="47"/>
        <end position="70"/>
    </location>
</feature>
<sequence length="404" mass="44881">MEDYEVKDANAKLGSERWQNGAGYGGRGWMSGERLASTYDLVEQMFYLYVRVAKAKDLPPSAVTGSCDPYDKEMVGKDDYLGRVNFDLNEIRIESPPDSPSGSSMMKLFPDAWHSDAAYVHGVGVSSTRSKVYVTPKLWIHLRVCLEGGYHVMDESTLYISDPRPTARQLWKQPVGILEVGVLEVGADQKRFSTTLVQIGTSSTHGKFMILAPLLTLGVFDNCHLGIERPGVSTVRDSRIGKVRIRISTLEAHRVYMHSYPLLVLHPTGIKKMGELQLAIRFTSLSLANMIHVKLGRAEPPLRKEVVEYMLDVDSHMWSMRRSKANFFRIMSLLSGMISVSGWLGMFATGRIPSPQFSSCSLSHTHLVATKAPTSNGELGYPGQKAAHPDELDEEFDTFPPPAA</sequence>
<feature type="region of interest" description="Disordered" evidence="1">
    <location>
        <begin position="373"/>
        <end position="404"/>
    </location>
</feature>
<evidence type="ECO:0000256" key="2">
    <source>
        <dbReference type="SAM" id="Phobius"/>
    </source>
</evidence>
<dbReference type="Pfam" id="PF00168">
    <property type="entry name" value="C2"/>
    <property type="match status" value="2"/>
</dbReference>
<keyword evidence="2" id="KW-0472">Membrane</keyword>
<dbReference type="InterPro" id="IPR035892">
    <property type="entry name" value="C2_domain_sf"/>
</dbReference>
<feature type="domain" description="C2" evidence="3">
    <location>
        <begin position="215"/>
        <end position="262"/>
    </location>
</feature>
<dbReference type="PANTHER" id="PTHR31425:SF24">
    <property type="entry name" value="MULTIPLE C2 DOMAIN AND TRANSMEMBRANE REGION PROTEIN 2"/>
    <property type="match status" value="1"/>
</dbReference>
<organism evidence="4 5">
    <name type="scientific">Thlaspi arvense</name>
    <name type="common">Field penny-cress</name>
    <dbReference type="NCBI Taxonomy" id="13288"/>
    <lineage>
        <taxon>Eukaryota</taxon>
        <taxon>Viridiplantae</taxon>
        <taxon>Streptophyta</taxon>
        <taxon>Embryophyta</taxon>
        <taxon>Tracheophyta</taxon>
        <taxon>Spermatophyta</taxon>
        <taxon>Magnoliopsida</taxon>
        <taxon>eudicotyledons</taxon>
        <taxon>Gunneridae</taxon>
        <taxon>Pentapetalae</taxon>
        <taxon>rosids</taxon>
        <taxon>malvids</taxon>
        <taxon>Brassicales</taxon>
        <taxon>Brassicaceae</taxon>
        <taxon>Thlaspideae</taxon>
        <taxon>Thlaspi</taxon>
    </lineage>
</organism>